<dbReference type="AlphaFoldDB" id="A0A1G8YVY5"/>
<keyword evidence="2" id="KW-1185">Reference proteome</keyword>
<organism evidence="1 2">
    <name type="scientific">Natronincola ferrireducens</name>
    <dbReference type="NCBI Taxonomy" id="393762"/>
    <lineage>
        <taxon>Bacteria</taxon>
        <taxon>Bacillati</taxon>
        <taxon>Bacillota</taxon>
        <taxon>Clostridia</taxon>
        <taxon>Peptostreptococcales</taxon>
        <taxon>Natronincolaceae</taxon>
        <taxon>Natronincola</taxon>
    </lineage>
</organism>
<evidence type="ECO:0000313" key="1">
    <source>
        <dbReference type="EMBL" id="SDK07022.1"/>
    </source>
</evidence>
<reference evidence="1 2" key="1">
    <citation type="submission" date="2016-10" db="EMBL/GenBank/DDBJ databases">
        <authorList>
            <person name="de Groot N.N."/>
        </authorList>
    </citation>
    <scope>NUCLEOTIDE SEQUENCE [LARGE SCALE GENOMIC DNA]</scope>
    <source>
        <strain evidence="1 2">DSM 18346</strain>
    </source>
</reference>
<dbReference type="Proteomes" id="UP000198718">
    <property type="component" value="Unassembled WGS sequence"/>
</dbReference>
<protein>
    <submittedName>
        <fullName evidence="1">Uncharacterized protein</fullName>
    </submittedName>
</protein>
<name>A0A1G8YVY5_9FIRM</name>
<sequence length="72" mass="8106">MKIGFNKEGLTFNAKKFHPLNMGIKGYKIESNENINTVDATEILEELTLVKGKRASKLEKMKGLRGVLNKIN</sequence>
<proteinExistence type="predicted"/>
<dbReference type="EMBL" id="FNFP01000001">
    <property type="protein sequence ID" value="SDK07022.1"/>
    <property type="molecule type" value="Genomic_DNA"/>
</dbReference>
<dbReference type="STRING" id="393762.SAMN05660472_00664"/>
<accession>A0A1G8YVY5</accession>
<dbReference type="RefSeq" id="WP_090550228.1">
    <property type="nucleotide sequence ID" value="NZ_FNFP01000001.1"/>
</dbReference>
<gene>
    <name evidence="1" type="ORF">SAMN05660472_00664</name>
</gene>
<evidence type="ECO:0000313" key="2">
    <source>
        <dbReference type="Proteomes" id="UP000198718"/>
    </source>
</evidence>
<dbReference type="OrthoDB" id="1707889at2"/>